<dbReference type="RefSeq" id="WP_345492386.1">
    <property type="nucleotide sequence ID" value="NZ_BAABHY010000006.1"/>
</dbReference>
<dbReference type="Gene3D" id="3.30.70.1050">
    <property type="entry name" value="Trigger factor ribosome-binding domain"/>
    <property type="match status" value="1"/>
</dbReference>
<dbReference type="PANTHER" id="PTHR30560:SF3">
    <property type="entry name" value="TRIGGER FACTOR-LIKE PROTEIN TIG, CHLOROPLASTIC"/>
    <property type="match status" value="1"/>
</dbReference>
<sequence>MQVSVETTQGLGRRLTITIPSADIKKAIDKELINTAKKVRIDGFRKGKVPLKVVEQRYGASILQDALSELMQRHFIEAIIQEKINPAGSPTYIPTEYKQGEDYPFSVEFEVYPQVEIKDLDKIEVEKPVANVVDADVETMIETLRKQQGTWKEVTKDAQDQMRVVLDFVGTVDGEEFEGGKATDFALVLGQGRMIPGFETAILGHKAGDSFDIDVTFPEDYHAENLKGKAAKFASTLKKVEELELPELTNDVIKRFGIAEGTIDGLKAEVRKNMERELKATVRNKIKAQVIDGLVKHNEIDVPSPLVDREIDVLRQQAMSRFGGNAKQPMDLPKEIFEPEAKRRVIIGLLFSEIIESNQLKADEDRVKSLIDEIATAYEDPKEVVAYYSKDKKALENLKSVALEDQVVDMLLEKAKVTDKVYSFSELMNQQQQA</sequence>
<evidence type="ECO:0000256" key="10">
    <source>
        <dbReference type="ARBA" id="ARBA00029986"/>
    </source>
</evidence>
<dbReference type="PIRSF" id="PIRSF003095">
    <property type="entry name" value="Trigger_factor"/>
    <property type="match status" value="1"/>
</dbReference>
<accession>A0ABP9NDK7</accession>
<keyword evidence="5 11" id="KW-0132">Cell division</keyword>
<evidence type="ECO:0000256" key="1">
    <source>
        <dbReference type="ARBA" id="ARBA00000971"/>
    </source>
</evidence>
<evidence type="ECO:0000256" key="5">
    <source>
        <dbReference type="ARBA" id="ARBA00022618"/>
    </source>
</evidence>
<dbReference type="Pfam" id="PF00254">
    <property type="entry name" value="FKBP_C"/>
    <property type="match status" value="1"/>
</dbReference>
<keyword evidence="11" id="KW-0963">Cytoplasm</keyword>
<dbReference type="PROSITE" id="PS50059">
    <property type="entry name" value="FKBP_PPIASE"/>
    <property type="match status" value="1"/>
</dbReference>
<dbReference type="HAMAP" id="MF_00303">
    <property type="entry name" value="Trigger_factor_Tig"/>
    <property type="match status" value="1"/>
</dbReference>
<feature type="domain" description="PPIase FKBP-type" evidence="14">
    <location>
        <begin position="161"/>
        <end position="246"/>
    </location>
</feature>
<dbReference type="InterPro" id="IPR008880">
    <property type="entry name" value="Trigger_fac_C"/>
</dbReference>
<organism evidence="15 16">
    <name type="scientific">Orbus sasakiae</name>
    <dbReference type="NCBI Taxonomy" id="1078475"/>
    <lineage>
        <taxon>Bacteria</taxon>
        <taxon>Pseudomonadati</taxon>
        <taxon>Pseudomonadota</taxon>
        <taxon>Gammaproteobacteria</taxon>
        <taxon>Orbales</taxon>
        <taxon>Orbaceae</taxon>
        <taxon>Orbus</taxon>
    </lineage>
</organism>
<dbReference type="SUPFAM" id="SSF54534">
    <property type="entry name" value="FKBP-like"/>
    <property type="match status" value="1"/>
</dbReference>
<evidence type="ECO:0000256" key="13">
    <source>
        <dbReference type="RuleBase" id="RU003914"/>
    </source>
</evidence>
<dbReference type="InterPro" id="IPR027304">
    <property type="entry name" value="Trigger_fact/SurA_dom_sf"/>
</dbReference>
<evidence type="ECO:0000256" key="4">
    <source>
        <dbReference type="ARBA" id="ARBA00016902"/>
    </source>
</evidence>
<dbReference type="Proteomes" id="UP001500171">
    <property type="component" value="Unassembled WGS sequence"/>
</dbReference>
<comment type="caution">
    <text evidence="15">The sequence shown here is derived from an EMBL/GenBank/DDBJ whole genome shotgun (WGS) entry which is preliminary data.</text>
</comment>
<keyword evidence="6 11" id="KW-0697">Rotamase</keyword>
<keyword evidence="7 11" id="KW-0143">Chaperone</keyword>
<comment type="domain">
    <text evidence="11">Consists of 3 domains; the N-terminus binds the ribosome, the middle domain has PPIase activity, while the C-terminus has intrinsic chaperone activity on its own.</text>
</comment>
<dbReference type="Gene3D" id="1.10.3120.10">
    <property type="entry name" value="Trigger factor, C-terminal domain"/>
    <property type="match status" value="1"/>
</dbReference>
<dbReference type="InterPro" id="IPR005215">
    <property type="entry name" value="Trig_fac"/>
</dbReference>
<keyword evidence="8 11" id="KW-0413">Isomerase</keyword>
<evidence type="ECO:0000256" key="8">
    <source>
        <dbReference type="ARBA" id="ARBA00023235"/>
    </source>
</evidence>
<evidence type="ECO:0000256" key="2">
    <source>
        <dbReference type="ARBA" id="ARBA00005464"/>
    </source>
</evidence>
<dbReference type="InterPro" id="IPR008881">
    <property type="entry name" value="Trigger_fac_ribosome-bd_bac"/>
</dbReference>
<keyword evidence="9 11" id="KW-0131">Cell cycle</keyword>
<dbReference type="Pfam" id="PF05698">
    <property type="entry name" value="Trigger_C"/>
    <property type="match status" value="1"/>
</dbReference>
<comment type="function">
    <text evidence="11">Involved in protein export. Acts as a chaperone by maintaining the newly synthesized protein in an open conformation. Functions as a peptidyl-prolyl cis-trans isomerase.</text>
</comment>
<dbReference type="NCBIfam" id="TIGR00115">
    <property type="entry name" value="tig"/>
    <property type="match status" value="1"/>
</dbReference>
<dbReference type="Gene3D" id="3.10.50.40">
    <property type="match status" value="1"/>
</dbReference>
<evidence type="ECO:0000256" key="6">
    <source>
        <dbReference type="ARBA" id="ARBA00023110"/>
    </source>
</evidence>
<dbReference type="InterPro" id="IPR046357">
    <property type="entry name" value="PPIase_dom_sf"/>
</dbReference>
<evidence type="ECO:0000256" key="7">
    <source>
        <dbReference type="ARBA" id="ARBA00023186"/>
    </source>
</evidence>
<evidence type="ECO:0000259" key="14">
    <source>
        <dbReference type="PROSITE" id="PS50059"/>
    </source>
</evidence>
<dbReference type="Pfam" id="PF05697">
    <property type="entry name" value="Trigger_N"/>
    <property type="match status" value="1"/>
</dbReference>
<dbReference type="EMBL" id="BAABHY010000006">
    <property type="protein sequence ID" value="GAA5114021.1"/>
    <property type="molecule type" value="Genomic_DNA"/>
</dbReference>
<proteinExistence type="inferred from homology"/>
<evidence type="ECO:0000256" key="12">
    <source>
        <dbReference type="PROSITE-ProRule" id="PRU00277"/>
    </source>
</evidence>
<comment type="catalytic activity">
    <reaction evidence="1 11 12">
        <text>[protein]-peptidylproline (omega=180) = [protein]-peptidylproline (omega=0)</text>
        <dbReference type="Rhea" id="RHEA:16237"/>
        <dbReference type="Rhea" id="RHEA-COMP:10747"/>
        <dbReference type="Rhea" id="RHEA-COMP:10748"/>
        <dbReference type="ChEBI" id="CHEBI:83833"/>
        <dbReference type="ChEBI" id="CHEBI:83834"/>
        <dbReference type="EC" id="5.2.1.8"/>
    </reaction>
</comment>
<comment type="similarity">
    <text evidence="2 11 13">Belongs to the FKBP-type PPIase family. Tig subfamily.</text>
</comment>
<dbReference type="PANTHER" id="PTHR30560">
    <property type="entry name" value="TRIGGER FACTOR CHAPERONE AND PEPTIDYL-PROLYL CIS/TRANS ISOMERASE"/>
    <property type="match status" value="1"/>
</dbReference>
<evidence type="ECO:0000313" key="16">
    <source>
        <dbReference type="Proteomes" id="UP001500171"/>
    </source>
</evidence>
<dbReference type="InterPro" id="IPR037041">
    <property type="entry name" value="Trigger_fac_C_sf"/>
</dbReference>
<keyword evidence="16" id="KW-1185">Reference proteome</keyword>
<dbReference type="EC" id="5.2.1.8" evidence="3 11"/>
<dbReference type="SUPFAM" id="SSF102735">
    <property type="entry name" value="Trigger factor ribosome-binding domain"/>
    <property type="match status" value="1"/>
</dbReference>
<dbReference type="InterPro" id="IPR036611">
    <property type="entry name" value="Trigger_fac_ribosome-bd_sf"/>
</dbReference>
<evidence type="ECO:0000256" key="11">
    <source>
        <dbReference type="HAMAP-Rule" id="MF_00303"/>
    </source>
</evidence>
<evidence type="ECO:0000256" key="9">
    <source>
        <dbReference type="ARBA" id="ARBA00023306"/>
    </source>
</evidence>
<gene>
    <name evidence="11 15" type="primary">tig</name>
    <name evidence="15" type="ORF">GCM10023211_23070</name>
</gene>
<dbReference type="SUPFAM" id="SSF109998">
    <property type="entry name" value="Triger factor/SurA peptide-binding domain-like"/>
    <property type="match status" value="1"/>
</dbReference>
<evidence type="ECO:0000313" key="15">
    <source>
        <dbReference type="EMBL" id="GAA5114021.1"/>
    </source>
</evidence>
<protein>
    <recommendedName>
        <fullName evidence="4 11">Trigger factor</fullName>
        <shortName evidence="11">TF</shortName>
        <ecNumber evidence="3 11">5.2.1.8</ecNumber>
    </recommendedName>
    <alternativeName>
        <fullName evidence="10 11">PPIase</fullName>
    </alternativeName>
</protein>
<reference evidence="16" key="1">
    <citation type="journal article" date="2019" name="Int. J. Syst. Evol. Microbiol.">
        <title>The Global Catalogue of Microorganisms (GCM) 10K type strain sequencing project: providing services to taxonomists for standard genome sequencing and annotation.</title>
        <authorList>
            <consortium name="The Broad Institute Genomics Platform"/>
            <consortium name="The Broad Institute Genome Sequencing Center for Infectious Disease"/>
            <person name="Wu L."/>
            <person name="Ma J."/>
        </authorList>
    </citation>
    <scope>NUCLEOTIDE SEQUENCE [LARGE SCALE GENOMIC DNA]</scope>
    <source>
        <strain evidence="16">JCM 18050</strain>
    </source>
</reference>
<evidence type="ECO:0000256" key="3">
    <source>
        <dbReference type="ARBA" id="ARBA00013194"/>
    </source>
</evidence>
<dbReference type="InterPro" id="IPR001179">
    <property type="entry name" value="PPIase_FKBP_dom"/>
</dbReference>
<comment type="subcellular location">
    <subcellularLocation>
        <location evidence="11">Cytoplasm</location>
    </subcellularLocation>
    <text evidence="11">About half TF is bound to the ribosome near the polypeptide exit tunnel while the other half is free in the cytoplasm.</text>
</comment>
<name>A0ABP9NDK7_9GAMM</name>